<accession>A0A811VG10</accession>
<proteinExistence type="predicted"/>
<protein>
    <submittedName>
        <fullName evidence="1">(Mediterranean fruit fly) hypothetical protein</fullName>
    </submittedName>
</protein>
<keyword evidence="2" id="KW-1185">Reference proteome</keyword>
<reference evidence="1" key="1">
    <citation type="submission" date="2020-11" db="EMBL/GenBank/DDBJ databases">
        <authorList>
            <person name="Whitehead M."/>
        </authorList>
    </citation>
    <scope>NUCLEOTIDE SEQUENCE</scope>
    <source>
        <strain evidence="1">EGII</strain>
    </source>
</reference>
<name>A0A811VG10_CERCA</name>
<gene>
    <name evidence="1" type="ORF">CCAP1982_LOCUS21938</name>
</gene>
<dbReference type="EMBL" id="CAJHJT010000056">
    <property type="protein sequence ID" value="CAD7013924.1"/>
    <property type="molecule type" value="Genomic_DNA"/>
</dbReference>
<evidence type="ECO:0000313" key="2">
    <source>
        <dbReference type="Proteomes" id="UP000606786"/>
    </source>
</evidence>
<organism evidence="1 2">
    <name type="scientific">Ceratitis capitata</name>
    <name type="common">Mediterranean fruit fly</name>
    <name type="synonym">Tephritis capitata</name>
    <dbReference type="NCBI Taxonomy" id="7213"/>
    <lineage>
        <taxon>Eukaryota</taxon>
        <taxon>Metazoa</taxon>
        <taxon>Ecdysozoa</taxon>
        <taxon>Arthropoda</taxon>
        <taxon>Hexapoda</taxon>
        <taxon>Insecta</taxon>
        <taxon>Pterygota</taxon>
        <taxon>Neoptera</taxon>
        <taxon>Endopterygota</taxon>
        <taxon>Diptera</taxon>
        <taxon>Brachycera</taxon>
        <taxon>Muscomorpha</taxon>
        <taxon>Tephritoidea</taxon>
        <taxon>Tephritidae</taxon>
        <taxon>Ceratitis</taxon>
        <taxon>Ceratitis</taxon>
    </lineage>
</organism>
<dbReference type="Proteomes" id="UP000606786">
    <property type="component" value="Unassembled WGS sequence"/>
</dbReference>
<sequence length="77" mass="8082">MSISLFAAITCGIGSLEKIAILWELEVLSEIQLGADNQTASHFCAVDAQDAASNDTVTYIVAVADADTHTGVMKVIL</sequence>
<comment type="caution">
    <text evidence="1">The sequence shown here is derived from an EMBL/GenBank/DDBJ whole genome shotgun (WGS) entry which is preliminary data.</text>
</comment>
<dbReference type="AlphaFoldDB" id="A0A811VG10"/>
<evidence type="ECO:0000313" key="1">
    <source>
        <dbReference type="EMBL" id="CAD7013924.1"/>
    </source>
</evidence>